<evidence type="ECO:0000256" key="1">
    <source>
        <dbReference type="SAM" id="MobiDB-lite"/>
    </source>
</evidence>
<evidence type="ECO:0000313" key="2">
    <source>
        <dbReference type="EMBL" id="CAG9104240.1"/>
    </source>
</evidence>
<feature type="compositionally biased region" description="Acidic residues" evidence="1">
    <location>
        <begin position="12"/>
        <end position="49"/>
    </location>
</feature>
<feature type="compositionally biased region" description="Basic and acidic residues" evidence="1">
    <location>
        <begin position="1"/>
        <end position="11"/>
    </location>
</feature>
<proteinExistence type="predicted"/>
<gene>
    <name evidence="2" type="ORF">PLXY2_LOCUS3191</name>
</gene>
<feature type="region of interest" description="Disordered" evidence="1">
    <location>
        <begin position="1"/>
        <end position="50"/>
    </location>
</feature>
<name>A0A8S4DTT3_PLUXY</name>
<organism evidence="2 3">
    <name type="scientific">Plutella xylostella</name>
    <name type="common">Diamondback moth</name>
    <name type="synonym">Plutella maculipennis</name>
    <dbReference type="NCBI Taxonomy" id="51655"/>
    <lineage>
        <taxon>Eukaryota</taxon>
        <taxon>Metazoa</taxon>
        <taxon>Ecdysozoa</taxon>
        <taxon>Arthropoda</taxon>
        <taxon>Hexapoda</taxon>
        <taxon>Insecta</taxon>
        <taxon>Pterygota</taxon>
        <taxon>Neoptera</taxon>
        <taxon>Endopterygota</taxon>
        <taxon>Lepidoptera</taxon>
        <taxon>Glossata</taxon>
        <taxon>Ditrysia</taxon>
        <taxon>Yponomeutoidea</taxon>
        <taxon>Plutellidae</taxon>
        <taxon>Plutella</taxon>
    </lineage>
</organism>
<evidence type="ECO:0000313" key="3">
    <source>
        <dbReference type="Proteomes" id="UP000653454"/>
    </source>
</evidence>
<accession>A0A8S4DTT3</accession>
<dbReference type="Proteomes" id="UP000653454">
    <property type="component" value="Unassembled WGS sequence"/>
</dbReference>
<sequence>MAIVEDDVRNDSEEENEIEVAVEDEDGEQDSGDDDSDEEITSQDDDKEEALETKVAELERRIAEDPYNYDDHIELIQALW</sequence>
<dbReference type="AlphaFoldDB" id="A0A8S4DTT3"/>
<protein>
    <submittedName>
        <fullName evidence="2">(diamondback moth) hypothetical protein</fullName>
    </submittedName>
</protein>
<keyword evidence="3" id="KW-1185">Reference proteome</keyword>
<comment type="caution">
    <text evidence="2">The sequence shown here is derived from an EMBL/GenBank/DDBJ whole genome shotgun (WGS) entry which is preliminary data.</text>
</comment>
<reference evidence="2" key="1">
    <citation type="submission" date="2020-11" db="EMBL/GenBank/DDBJ databases">
        <authorList>
            <person name="Whiteford S."/>
        </authorList>
    </citation>
    <scope>NUCLEOTIDE SEQUENCE</scope>
</reference>
<dbReference type="EMBL" id="CAJHNJ030000008">
    <property type="protein sequence ID" value="CAG9104240.1"/>
    <property type="molecule type" value="Genomic_DNA"/>
</dbReference>